<dbReference type="EMBL" id="CP041253">
    <property type="protein sequence ID" value="QDH79069.1"/>
    <property type="molecule type" value="Genomic_DNA"/>
</dbReference>
<comment type="function">
    <text evidence="4">PPIases accelerate the folding of proteins. It catalyzes the cis-trans isomerization of proline imidic peptide bonds in oligopeptides.</text>
</comment>
<dbReference type="Gene3D" id="2.40.100.10">
    <property type="entry name" value="Cyclophilin-like"/>
    <property type="match status" value="2"/>
</dbReference>
<evidence type="ECO:0000313" key="7">
    <source>
        <dbReference type="Proteomes" id="UP000316614"/>
    </source>
</evidence>
<evidence type="ECO:0000256" key="1">
    <source>
        <dbReference type="ARBA" id="ARBA00007365"/>
    </source>
</evidence>
<dbReference type="GO" id="GO:0003755">
    <property type="term" value="F:peptidyl-prolyl cis-trans isomerase activity"/>
    <property type="evidence" value="ECO:0007669"/>
    <property type="project" value="UniProtKB-UniRule"/>
</dbReference>
<dbReference type="OrthoDB" id="9807797at2"/>
<dbReference type="InterPro" id="IPR029000">
    <property type="entry name" value="Cyclophilin-like_dom_sf"/>
</dbReference>
<evidence type="ECO:0000313" key="6">
    <source>
        <dbReference type="EMBL" id="QDH79069.1"/>
    </source>
</evidence>
<dbReference type="InterPro" id="IPR044666">
    <property type="entry name" value="Cyclophilin_A-like"/>
</dbReference>
<evidence type="ECO:0000256" key="2">
    <source>
        <dbReference type="ARBA" id="ARBA00023110"/>
    </source>
</evidence>
<name>A0A514CGX6_9BACT</name>
<dbReference type="PROSITE" id="PS51257">
    <property type="entry name" value="PROKAR_LIPOPROTEIN"/>
    <property type="match status" value="1"/>
</dbReference>
<dbReference type="PRINTS" id="PR00153">
    <property type="entry name" value="CSAPPISMRASE"/>
</dbReference>
<dbReference type="Proteomes" id="UP000316614">
    <property type="component" value="Chromosome"/>
</dbReference>
<dbReference type="RefSeq" id="WP_141614320.1">
    <property type="nucleotide sequence ID" value="NZ_CP041253.1"/>
</dbReference>
<comment type="catalytic activity">
    <reaction evidence="4">
        <text>[protein]-peptidylproline (omega=180) = [protein]-peptidylproline (omega=0)</text>
        <dbReference type="Rhea" id="RHEA:16237"/>
        <dbReference type="Rhea" id="RHEA-COMP:10747"/>
        <dbReference type="Rhea" id="RHEA-COMP:10748"/>
        <dbReference type="ChEBI" id="CHEBI:83833"/>
        <dbReference type="ChEBI" id="CHEBI:83834"/>
        <dbReference type="EC" id="5.2.1.8"/>
    </reaction>
</comment>
<protein>
    <recommendedName>
        <fullName evidence="4">Peptidyl-prolyl cis-trans isomerase</fullName>
        <shortName evidence="4">PPIase</shortName>
        <ecNumber evidence="4">5.2.1.8</ecNumber>
    </recommendedName>
</protein>
<dbReference type="EC" id="5.2.1.8" evidence="4"/>
<dbReference type="InterPro" id="IPR002130">
    <property type="entry name" value="Cyclophilin-type_PPIase_dom"/>
</dbReference>
<dbReference type="PROSITE" id="PS00170">
    <property type="entry name" value="CSA_PPIASE_1"/>
    <property type="match status" value="1"/>
</dbReference>
<keyword evidence="3 4" id="KW-0413">Isomerase</keyword>
<keyword evidence="2 4" id="KW-0697">Rotamase</keyword>
<dbReference type="PANTHER" id="PTHR45625:SF4">
    <property type="entry name" value="PEPTIDYLPROLYL ISOMERASE DOMAIN AND WD REPEAT-CONTAINING PROTEIN 1"/>
    <property type="match status" value="1"/>
</dbReference>
<evidence type="ECO:0000256" key="4">
    <source>
        <dbReference type="RuleBase" id="RU363019"/>
    </source>
</evidence>
<dbReference type="PANTHER" id="PTHR45625">
    <property type="entry name" value="PEPTIDYL-PROLYL CIS-TRANS ISOMERASE-RELATED"/>
    <property type="match status" value="1"/>
</dbReference>
<dbReference type="InterPro" id="IPR020892">
    <property type="entry name" value="Cyclophilin-type_PPIase_CS"/>
</dbReference>
<sequence>MKVHFFGLALLLSLLISCSSQKDSLIKIHTRHGDIYAILYDETPKHKENFIKLAESGRFDSTEFHRVIDNFMIQGGDVFTKEGLPESAWYTIPAELDKGYLHEKGAIAAARQSDNVNPEKRSSGCQFYIVEGRTYTEEELTTDVKKLQRQFMKFISLESQRTLAEQYAKLYEEGKYEEMTKLMLSKKEEMEDFLHVNLSKKMDDASKETFTTVGGTPHLDEGGYTVFGKVIRGMDVVEKIATEKTAAMDRPVDPVYITVEVEEVPKKKITKEYGFEYPEDK</sequence>
<organism evidence="6 7">
    <name type="scientific">Echinicola soli</name>
    <dbReference type="NCBI Taxonomy" id="2591634"/>
    <lineage>
        <taxon>Bacteria</taxon>
        <taxon>Pseudomonadati</taxon>
        <taxon>Bacteroidota</taxon>
        <taxon>Cytophagia</taxon>
        <taxon>Cytophagales</taxon>
        <taxon>Cyclobacteriaceae</taxon>
        <taxon>Echinicola</taxon>
    </lineage>
</organism>
<feature type="signal peptide" evidence="4">
    <location>
        <begin position="1"/>
        <end position="22"/>
    </location>
</feature>
<feature type="chain" id="PRO_5022252183" description="Peptidyl-prolyl cis-trans isomerase" evidence="4">
    <location>
        <begin position="23"/>
        <end position="281"/>
    </location>
</feature>
<evidence type="ECO:0000256" key="3">
    <source>
        <dbReference type="ARBA" id="ARBA00023235"/>
    </source>
</evidence>
<proteinExistence type="inferred from homology"/>
<evidence type="ECO:0000259" key="5">
    <source>
        <dbReference type="PROSITE" id="PS50072"/>
    </source>
</evidence>
<dbReference type="AlphaFoldDB" id="A0A514CGX6"/>
<dbReference type="CDD" id="cd00317">
    <property type="entry name" value="cyclophilin"/>
    <property type="match status" value="1"/>
</dbReference>
<gene>
    <name evidence="6" type="ORF">FKX85_08460</name>
</gene>
<keyword evidence="7" id="KW-1185">Reference proteome</keyword>
<dbReference type="Pfam" id="PF00160">
    <property type="entry name" value="Pro_isomerase"/>
    <property type="match status" value="2"/>
</dbReference>
<dbReference type="SUPFAM" id="SSF50891">
    <property type="entry name" value="Cyclophilin-like"/>
    <property type="match status" value="2"/>
</dbReference>
<keyword evidence="4" id="KW-0732">Signal</keyword>
<accession>A0A514CGX6</accession>
<reference evidence="6 7" key="1">
    <citation type="submission" date="2019-06" db="EMBL/GenBank/DDBJ databases">
        <title>Echinicola alkalisoli sp. nov. isolated from saline soil.</title>
        <authorList>
            <person name="Sun J.-Q."/>
            <person name="Xu L."/>
        </authorList>
    </citation>
    <scope>NUCLEOTIDE SEQUENCE [LARGE SCALE GENOMIC DNA]</scope>
    <source>
        <strain evidence="6 7">LN3S3</strain>
    </source>
</reference>
<feature type="domain" description="PPIase cyclophilin-type" evidence="5">
    <location>
        <begin position="33"/>
        <end position="258"/>
    </location>
</feature>
<comment type="similarity">
    <text evidence="1 4">Belongs to the cyclophilin-type PPIase family.</text>
</comment>
<dbReference type="PROSITE" id="PS50072">
    <property type="entry name" value="CSA_PPIASE_2"/>
    <property type="match status" value="1"/>
</dbReference>
<dbReference type="GO" id="GO:0006457">
    <property type="term" value="P:protein folding"/>
    <property type="evidence" value="ECO:0007669"/>
    <property type="project" value="InterPro"/>
</dbReference>
<dbReference type="KEGG" id="echi:FKX85_08460"/>